<sequence>MAQLLGDIDNDSLLAASTQRSLLGLYERTGRSIKACEAADIELKILENQGTRKSNNLANANSKRRVRHGFRIERCRRHQVPRCGGGDGQVAPRTRMLQGVQH</sequence>
<accession>A0AA39WC77</accession>
<feature type="region of interest" description="Disordered" evidence="1">
    <location>
        <begin position="82"/>
        <end position="102"/>
    </location>
</feature>
<evidence type="ECO:0000313" key="3">
    <source>
        <dbReference type="Proteomes" id="UP001175000"/>
    </source>
</evidence>
<evidence type="ECO:0000256" key="1">
    <source>
        <dbReference type="SAM" id="MobiDB-lite"/>
    </source>
</evidence>
<proteinExistence type="predicted"/>
<organism evidence="2 3">
    <name type="scientific">Immersiella caudata</name>
    <dbReference type="NCBI Taxonomy" id="314043"/>
    <lineage>
        <taxon>Eukaryota</taxon>
        <taxon>Fungi</taxon>
        <taxon>Dikarya</taxon>
        <taxon>Ascomycota</taxon>
        <taxon>Pezizomycotina</taxon>
        <taxon>Sordariomycetes</taxon>
        <taxon>Sordariomycetidae</taxon>
        <taxon>Sordariales</taxon>
        <taxon>Lasiosphaeriaceae</taxon>
        <taxon>Immersiella</taxon>
    </lineage>
</organism>
<name>A0AA39WC77_9PEZI</name>
<protein>
    <submittedName>
        <fullName evidence="2">Uncharacterized protein</fullName>
    </submittedName>
</protein>
<dbReference type="AlphaFoldDB" id="A0AA39WC77"/>
<dbReference type="Proteomes" id="UP001175000">
    <property type="component" value="Unassembled WGS sequence"/>
</dbReference>
<evidence type="ECO:0000313" key="2">
    <source>
        <dbReference type="EMBL" id="KAK0612010.1"/>
    </source>
</evidence>
<gene>
    <name evidence="2" type="ORF">B0T14DRAFT_339787</name>
</gene>
<keyword evidence="3" id="KW-1185">Reference proteome</keyword>
<comment type="caution">
    <text evidence="2">The sequence shown here is derived from an EMBL/GenBank/DDBJ whole genome shotgun (WGS) entry which is preliminary data.</text>
</comment>
<dbReference type="EMBL" id="JAULSU010000007">
    <property type="protein sequence ID" value="KAK0612010.1"/>
    <property type="molecule type" value="Genomic_DNA"/>
</dbReference>
<reference evidence="2" key="1">
    <citation type="submission" date="2023-06" db="EMBL/GenBank/DDBJ databases">
        <title>Genome-scale phylogeny and comparative genomics of the fungal order Sordariales.</title>
        <authorList>
            <consortium name="Lawrence Berkeley National Laboratory"/>
            <person name="Hensen N."/>
            <person name="Bonometti L."/>
            <person name="Westerberg I."/>
            <person name="Brannstrom I.O."/>
            <person name="Guillou S."/>
            <person name="Cros-Aarteil S."/>
            <person name="Calhoun S."/>
            <person name="Haridas S."/>
            <person name="Kuo A."/>
            <person name="Mondo S."/>
            <person name="Pangilinan J."/>
            <person name="Riley R."/>
            <person name="Labutti K."/>
            <person name="Andreopoulos B."/>
            <person name="Lipzen A."/>
            <person name="Chen C."/>
            <person name="Yanf M."/>
            <person name="Daum C."/>
            <person name="Ng V."/>
            <person name="Clum A."/>
            <person name="Steindorff A."/>
            <person name="Ohm R."/>
            <person name="Martin F."/>
            <person name="Silar P."/>
            <person name="Natvig D."/>
            <person name="Lalanne C."/>
            <person name="Gautier V."/>
            <person name="Ament-Velasquez S.L."/>
            <person name="Kruys A."/>
            <person name="Hutchinson M.I."/>
            <person name="Powell A.J."/>
            <person name="Barry K."/>
            <person name="Miller A.N."/>
            <person name="Grigoriev I.V."/>
            <person name="Debuchy R."/>
            <person name="Gladieux P."/>
            <person name="Thoren M.H."/>
            <person name="Johannesson H."/>
        </authorList>
    </citation>
    <scope>NUCLEOTIDE SEQUENCE</scope>
    <source>
        <strain evidence="2">CBS 606.72</strain>
    </source>
</reference>